<dbReference type="Gene3D" id="3.40.1010.20">
    <property type="entry name" value="4-hydroxy-3-methylbut-2-enyl diphosphate reductase, catalytic domain"/>
    <property type="match status" value="2"/>
</dbReference>
<feature type="binding site" evidence="5">
    <location>
        <position position="133"/>
    </location>
    <ligand>
        <name>isopentenyl diphosphate</name>
        <dbReference type="ChEBI" id="CHEBI:128769"/>
    </ligand>
</feature>
<dbReference type="GO" id="GO:0016114">
    <property type="term" value="P:terpenoid biosynthetic process"/>
    <property type="evidence" value="ECO:0007669"/>
    <property type="project" value="UniProtKB-UniRule"/>
</dbReference>
<dbReference type="GO" id="GO:0019288">
    <property type="term" value="P:isopentenyl diphosphate biosynthetic process, methylerythritol 4-phosphate pathway"/>
    <property type="evidence" value="ECO:0007669"/>
    <property type="project" value="UniProtKB-UniRule"/>
</dbReference>
<evidence type="ECO:0000256" key="3">
    <source>
        <dbReference type="ARBA" id="ARBA00023004"/>
    </source>
</evidence>
<comment type="pathway">
    <text evidence="5">Isoprenoid biosynthesis; isopentenyl diphosphate biosynthesis via DXP pathway; isopentenyl diphosphate from 1-deoxy-D-xylulose 5-phosphate: step 6/6.</text>
</comment>
<feature type="binding site" evidence="5">
    <location>
        <position position="272"/>
    </location>
    <ligand>
        <name>isopentenyl diphosphate</name>
        <dbReference type="ChEBI" id="CHEBI:128769"/>
    </ligand>
</feature>
<feature type="binding site" evidence="5">
    <location>
        <position position="48"/>
    </location>
    <ligand>
        <name>isopentenyl diphosphate</name>
        <dbReference type="ChEBI" id="CHEBI:128769"/>
    </ligand>
</feature>
<dbReference type="GO" id="GO:0051745">
    <property type="term" value="F:4-hydroxy-3-methylbut-2-enyl diphosphate reductase activity"/>
    <property type="evidence" value="ECO:0007669"/>
    <property type="project" value="UniProtKB-UniRule"/>
</dbReference>
<dbReference type="PANTHER" id="PTHR30426">
    <property type="entry name" value="4-HYDROXY-3-METHYLBUT-2-ENYL DIPHOSPHATE REDUCTASE"/>
    <property type="match status" value="1"/>
</dbReference>
<dbReference type="InterPro" id="IPR003451">
    <property type="entry name" value="LytB/IspH"/>
</dbReference>
<comment type="similarity">
    <text evidence="5">Belongs to the IspH family.</text>
</comment>
<dbReference type="AlphaFoldDB" id="A0A162J2Z4"/>
<feature type="binding site" evidence="5">
    <location>
        <position position="83"/>
    </location>
    <ligand>
        <name>(2E)-4-hydroxy-3-methylbut-2-enyl diphosphate</name>
        <dbReference type="ChEBI" id="CHEBI:128753"/>
    </ligand>
</feature>
<comment type="catalytic activity">
    <reaction evidence="5">
        <text>isopentenyl diphosphate + 2 oxidized [2Fe-2S]-[ferredoxin] + H2O = (2E)-4-hydroxy-3-methylbut-2-enyl diphosphate + 2 reduced [2Fe-2S]-[ferredoxin] + 2 H(+)</text>
        <dbReference type="Rhea" id="RHEA:24488"/>
        <dbReference type="Rhea" id="RHEA-COMP:10000"/>
        <dbReference type="Rhea" id="RHEA-COMP:10001"/>
        <dbReference type="ChEBI" id="CHEBI:15377"/>
        <dbReference type="ChEBI" id="CHEBI:15378"/>
        <dbReference type="ChEBI" id="CHEBI:33737"/>
        <dbReference type="ChEBI" id="CHEBI:33738"/>
        <dbReference type="ChEBI" id="CHEBI:128753"/>
        <dbReference type="ChEBI" id="CHEBI:128769"/>
        <dbReference type="EC" id="1.17.7.4"/>
    </reaction>
</comment>
<evidence type="ECO:0000256" key="1">
    <source>
        <dbReference type="ARBA" id="ARBA00022485"/>
    </source>
</evidence>
<feature type="binding site" evidence="5">
    <location>
        <position position="105"/>
    </location>
    <ligand>
        <name>[4Fe-4S] cluster</name>
        <dbReference type="ChEBI" id="CHEBI:49883"/>
    </ligand>
</feature>
<dbReference type="GO" id="GO:0046872">
    <property type="term" value="F:metal ion binding"/>
    <property type="evidence" value="ECO:0007669"/>
    <property type="project" value="UniProtKB-KW"/>
</dbReference>
<feature type="binding site" evidence="5">
    <location>
        <position position="133"/>
    </location>
    <ligand>
        <name>(2E)-4-hydroxy-3-methylbut-2-enyl diphosphate</name>
        <dbReference type="ChEBI" id="CHEBI:128753"/>
    </ligand>
</feature>
<feature type="binding site" evidence="5">
    <location>
        <position position="48"/>
    </location>
    <ligand>
        <name>(2E)-4-hydroxy-3-methylbut-2-enyl diphosphate</name>
        <dbReference type="ChEBI" id="CHEBI:128753"/>
    </ligand>
</feature>
<comment type="function">
    <text evidence="5">Catalyzes the conversion of 1-hydroxy-2-methyl-2-(E)-butenyl 4-diphosphate (HMBPP) into a mixture of isopentenyl diphosphate (IPP) and dimethylallyl diphosphate (DMAPP). Acts in the terminal step of the DOXP/MEP pathway for isoprenoid precursor biosynthesis.</text>
</comment>
<dbReference type="GO" id="GO:0051539">
    <property type="term" value="F:4 iron, 4 sulfur cluster binding"/>
    <property type="evidence" value="ECO:0007669"/>
    <property type="project" value="UniProtKB-UniRule"/>
</dbReference>
<comment type="caution">
    <text evidence="6">The sequence shown here is derived from an EMBL/GenBank/DDBJ whole genome shotgun (WGS) entry which is preliminary data.</text>
</comment>
<dbReference type="Proteomes" id="UP000075816">
    <property type="component" value="Unassembled WGS sequence"/>
</dbReference>
<feature type="active site" description="Proton donor" evidence="5">
    <location>
        <position position="135"/>
    </location>
</feature>
<keyword evidence="3 5" id="KW-0408">Iron</keyword>
<feature type="binding site" evidence="5">
    <location>
        <position position="228"/>
    </location>
    <ligand>
        <name>isopentenyl diphosphate</name>
        <dbReference type="ChEBI" id="CHEBI:128769"/>
    </ligand>
</feature>
<sequence length="291" mass="33585">MSHKVTLVRASKMGFCFGVMKAVRLCEDILQDPKNANKRKYILGMLVHNDFVVQSFEKKGFITIEESEISSLKKGDIVVIRAHGITKEIQRKLEEKDLELYDATCVFVSQIKWKILWAMEQGYEILFLGDKNHPEVKGITSYTENIQIFSDLEELKAAEIRKDRRYFLSTQTTLHQKKFLEIKRYLEEFHPNVYIFNKICGATQERQRATEILAKEVDVVFVLGGKKSSNTKKLYEISKSINPNTYFLEREEDLEEACLQGKHKIGLTAGASTPEEIIRNIENKIRGILDA</sequence>
<comment type="catalytic activity">
    <reaction evidence="5">
        <text>dimethylallyl diphosphate + 2 oxidized [2Fe-2S]-[ferredoxin] + H2O = (2E)-4-hydroxy-3-methylbut-2-enyl diphosphate + 2 reduced [2Fe-2S]-[ferredoxin] + 2 H(+)</text>
        <dbReference type="Rhea" id="RHEA:24825"/>
        <dbReference type="Rhea" id="RHEA-COMP:10000"/>
        <dbReference type="Rhea" id="RHEA-COMP:10001"/>
        <dbReference type="ChEBI" id="CHEBI:15377"/>
        <dbReference type="ChEBI" id="CHEBI:15378"/>
        <dbReference type="ChEBI" id="CHEBI:33737"/>
        <dbReference type="ChEBI" id="CHEBI:33738"/>
        <dbReference type="ChEBI" id="CHEBI:57623"/>
        <dbReference type="ChEBI" id="CHEBI:128753"/>
        <dbReference type="EC" id="1.17.7.4"/>
    </reaction>
</comment>
<keyword evidence="1 5" id="KW-0004">4Fe-4S</keyword>
<evidence type="ECO:0000256" key="5">
    <source>
        <dbReference type="HAMAP-Rule" id="MF_00191"/>
    </source>
</evidence>
<dbReference type="Gene3D" id="3.40.50.11270">
    <property type="match status" value="1"/>
</dbReference>
<feature type="binding site" evidence="5">
    <location>
        <position position="229"/>
    </location>
    <ligand>
        <name>dimethylallyl diphosphate</name>
        <dbReference type="ChEBI" id="CHEBI:57623"/>
    </ligand>
</feature>
<evidence type="ECO:0000313" key="7">
    <source>
        <dbReference type="Proteomes" id="UP000075816"/>
    </source>
</evidence>
<dbReference type="KEGG" id="fnf:BSQ88_09990"/>
<comment type="pathway">
    <text evidence="5">Isoprenoid biosynthesis; dimethylallyl diphosphate biosynthesis; dimethylallyl diphosphate from (2E)-4-hydroxy-3-methylbutenyl diphosphate: step 1/1.</text>
</comment>
<keyword evidence="5" id="KW-0560">Oxidoreductase</keyword>
<feature type="binding site" evidence="5">
    <location>
        <position position="83"/>
    </location>
    <ligand>
        <name>isopentenyl diphosphate</name>
        <dbReference type="ChEBI" id="CHEBI:128769"/>
    </ligand>
</feature>
<dbReference type="UniPathway" id="UPA00059">
    <property type="reaction ID" value="UER00105"/>
</dbReference>
<feature type="binding site" evidence="5">
    <location>
        <position position="16"/>
    </location>
    <ligand>
        <name>[4Fe-4S] cluster</name>
        <dbReference type="ChEBI" id="CHEBI:49883"/>
    </ligand>
</feature>
<feature type="binding site" evidence="5">
    <location>
        <position position="83"/>
    </location>
    <ligand>
        <name>dimethylallyl diphosphate</name>
        <dbReference type="ChEBI" id="CHEBI:57623"/>
    </ligand>
</feature>
<evidence type="ECO:0000256" key="4">
    <source>
        <dbReference type="ARBA" id="ARBA00023014"/>
    </source>
</evidence>
<feature type="binding site" evidence="5">
    <location>
        <position position="229"/>
    </location>
    <ligand>
        <name>(2E)-4-hydroxy-3-methylbut-2-enyl diphosphate</name>
        <dbReference type="ChEBI" id="CHEBI:128753"/>
    </ligand>
</feature>
<dbReference type="eggNOG" id="COG0761">
    <property type="taxonomic scope" value="Bacteria"/>
</dbReference>
<feature type="binding site" evidence="5">
    <location>
        <position position="272"/>
    </location>
    <ligand>
        <name>(2E)-4-hydroxy-3-methylbut-2-enyl diphosphate</name>
        <dbReference type="ChEBI" id="CHEBI:128753"/>
    </ligand>
</feature>
<reference evidence="6 7" key="1">
    <citation type="submission" date="2016-03" db="EMBL/GenBank/DDBJ databases">
        <title>Comparative genomics of human isolates of Fusobacterium necrophorum.</title>
        <authorList>
            <person name="Jensen A."/>
            <person name="Bank S."/>
            <person name="Andersen P.S."/>
            <person name="Kristensen L.H."/>
            <person name="Prag J."/>
        </authorList>
    </citation>
    <scope>NUCLEOTIDE SEQUENCE [LARGE SCALE GENOMIC DNA]</scope>
    <source>
        <strain evidence="6 7">LS_1264</strain>
    </source>
</reference>
<proteinExistence type="inferred from homology"/>
<feature type="binding site" evidence="5">
    <location>
        <position position="230"/>
    </location>
    <ligand>
        <name>isopentenyl diphosphate</name>
        <dbReference type="ChEBI" id="CHEBI:128769"/>
    </ligand>
</feature>
<accession>A0A162J2Z4</accession>
<evidence type="ECO:0000256" key="2">
    <source>
        <dbReference type="ARBA" id="ARBA00022723"/>
    </source>
</evidence>
<organism evidence="6 7">
    <name type="scientific">Fusobacterium necrophorum subsp. funduliforme</name>
    <dbReference type="NCBI Taxonomy" id="143387"/>
    <lineage>
        <taxon>Bacteria</taxon>
        <taxon>Fusobacteriati</taxon>
        <taxon>Fusobacteriota</taxon>
        <taxon>Fusobacteriia</taxon>
        <taxon>Fusobacteriales</taxon>
        <taxon>Fusobacteriaceae</taxon>
        <taxon>Fusobacterium</taxon>
    </lineage>
</organism>
<dbReference type="HAMAP" id="MF_00191">
    <property type="entry name" value="IspH"/>
    <property type="match status" value="1"/>
</dbReference>
<dbReference type="NCBIfam" id="TIGR00216">
    <property type="entry name" value="ispH_lytB"/>
    <property type="match status" value="1"/>
</dbReference>
<feature type="binding site" evidence="5">
    <location>
        <position position="230"/>
    </location>
    <ligand>
        <name>(2E)-4-hydroxy-3-methylbut-2-enyl diphosphate</name>
        <dbReference type="ChEBI" id="CHEBI:128753"/>
    </ligand>
</feature>
<comment type="cofactor">
    <cofactor evidence="5">
        <name>[4Fe-4S] cluster</name>
        <dbReference type="ChEBI" id="CHEBI:49883"/>
    </cofactor>
    <text evidence="5">Binds 1 [4Fe-4S] cluster per subunit.</text>
</comment>
<keyword evidence="2 5" id="KW-0479">Metal-binding</keyword>
<keyword evidence="4 5" id="KW-0411">Iron-sulfur</keyword>
<feature type="binding site" evidence="5">
    <location>
        <position position="230"/>
    </location>
    <ligand>
        <name>dimethylallyl diphosphate</name>
        <dbReference type="ChEBI" id="CHEBI:57623"/>
    </ligand>
</feature>
<feature type="binding site" evidence="5">
    <location>
        <position position="133"/>
    </location>
    <ligand>
        <name>dimethylallyl diphosphate</name>
        <dbReference type="ChEBI" id="CHEBI:57623"/>
    </ligand>
</feature>
<feature type="binding site" evidence="5">
    <location>
        <position position="272"/>
    </location>
    <ligand>
        <name>dimethylallyl diphosphate</name>
        <dbReference type="ChEBI" id="CHEBI:57623"/>
    </ligand>
</feature>
<keyword evidence="5" id="KW-0414">Isoprene biosynthesis</keyword>
<dbReference type="UniPathway" id="UPA00056">
    <property type="reaction ID" value="UER00097"/>
</dbReference>
<evidence type="ECO:0000313" key="6">
    <source>
        <dbReference type="EMBL" id="KYL04953.1"/>
    </source>
</evidence>
<feature type="binding site" evidence="5">
    <location>
        <position position="172"/>
    </location>
    <ligand>
        <name>(2E)-4-hydroxy-3-methylbut-2-enyl diphosphate</name>
        <dbReference type="ChEBI" id="CHEBI:128753"/>
    </ligand>
</feature>
<feature type="binding site" evidence="5">
    <location>
        <position position="229"/>
    </location>
    <ligand>
        <name>isopentenyl diphosphate</name>
        <dbReference type="ChEBI" id="CHEBI:128769"/>
    </ligand>
</feature>
<dbReference type="EMBL" id="LVEA01000025">
    <property type="protein sequence ID" value="KYL04953.1"/>
    <property type="molecule type" value="Genomic_DNA"/>
</dbReference>
<protein>
    <recommendedName>
        <fullName evidence="5">4-hydroxy-3-methylbut-2-enyl diphosphate reductase</fullName>
        <shortName evidence="5">HMBPP reductase</shortName>
        <ecNumber evidence="5">1.17.7.4</ecNumber>
    </recommendedName>
</protein>
<feature type="binding site" evidence="5">
    <location>
        <position position="200"/>
    </location>
    <ligand>
        <name>[4Fe-4S] cluster</name>
        <dbReference type="ChEBI" id="CHEBI:49883"/>
    </ligand>
</feature>
<dbReference type="RefSeq" id="WP_005958022.1">
    <property type="nucleotide sequence ID" value="NZ_CAXOUM010000013.1"/>
</dbReference>
<name>A0A162J2Z4_9FUSO</name>
<dbReference type="PANTHER" id="PTHR30426:SF0">
    <property type="entry name" value="4-HYDROXY-3-METHYLBUT-2-ENYL DIPHOSPHATE REDUCTASE"/>
    <property type="match status" value="1"/>
</dbReference>
<feature type="binding site" evidence="5">
    <location>
        <position position="48"/>
    </location>
    <ligand>
        <name>dimethylallyl diphosphate</name>
        <dbReference type="ChEBI" id="CHEBI:57623"/>
    </ligand>
</feature>
<gene>
    <name evidence="5" type="primary">ispH</name>
    <name evidence="6" type="ORF">A2J07_09650</name>
</gene>
<dbReference type="CDD" id="cd13944">
    <property type="entry name" value="lytB_ispH"/>
    <property type="match status" value="1"/>
</dbReference>
<dbReference type="GO" id="GO:0050992">
    <property type="term" value="P:dimethylallyl diphosphate biosynthetic process"/>
    <property type="evidence" value="ECO:0007669"/>
    <property type="project" value="UniProtKB-UniRule"/>
</dbReference>
<feature type="binding site" evidence="5">
    <location>
        <position position="228"/>
    </location>
    <ligand>
        <name>dimethylallyl diphosphate</name>
        <dbReference type="ChEBI" id="CHEBI:57623"/>
    </ligand>
</feature>
<dbReference type="Pfam" id="PF02401">
    <property type="entry name" value="LYTB"/>
    <property type="match status" value="1"/>
</dbReference>
<feature type="binding site" evidence="5">
    <location>
        <position position="228"/>
    </location>
    <ligand>
        <name>(2E)-4-hydroxy-3-methylbut-2-enyl diphosphate</name>
        <dbReference type="ChEBI" id="CHEBI:128753"/>
    </ligand>
</feature>
<dbReference type="EC" id="1.17.7.4" evidence="5"/>